<keyword evidence="10" id="KW-1185">Reference proteome</keyword>
<name>A0A0X8HRS6_9SACH</name>
<dbReference type="GO" id="GO:0071021">
    <property type="term" value="C:U2-type post-spliceosomal complex"/>
    <property type="evidence" value="ECO:0007669"/>
    <property type="project" value="TreeGrafter"/>
</dbReference>
<dbReference type="PANTHER" id="PTHR13007">
    <property type="entry name" value="PRE-MRNA SPLICING FACTOR-RELATED"/>
    <property type="match status" value="1"/>
</dbReference>
<dbReference type="PANTHER" id="PTHR13007:SF19">
    <property type="entry name" value="PRE-MRNA-SPLICING FACTOR 18"/>
    <property type="match status" value="1"/>
</dbReference>
<keyword evidence="7" id="KW-0539">Nucleus</keyword>
<evidence type="ECO:0000256" key="5">
    <source>
        <dbReference type="ARBA" id="ARBA00022728"/>
    </source>
</evidence>
<dbReference type="GO" id="GO:0046540">
    <property type="term" value="C:U4/U6 x U5 tri-snRNP complex"/>
    <property type="evidence" value="ECO:0007669"/>
    <property type="project" value="TreeGrafter"/>
</dbReference>
<dbReference type="EMBL" id="CP014244">
    <property type="protein sequence ID" value="AMD20269.1"/>
    <property type="molecule type" value="Genomic_DNA"/>
</dbReference>
<dbReference type="RefSeq" id="XP_017987265.1">
    <property type="nucleotide sequence ID" value="XM_018132157.1"/>
</dbReference>
<dbReference type="Pfam" id="PF02840">
    <property type="entry name" value="Prp18"/>
    <property type="match status" value="1"/>
</dbReference>
<dbReference type="GO" id="GO:0000350">
    <property type="term" value="P:generation of catalytic spliceosome for second transesterification step"/>
    <property type="evidence" value="ECO:0007669"/>
    <property type="project" value="TreeGrafter"/>
</dbReference>
<dbReference type="SUPFAM" id="SSF47938">
    <property type="entry name" value="Functional domain of the splicing factor Prp18"/>
    <property type="match status" value="1"/>
</dbReference>
<evidence type="ECO:0000256" key="1">
    <source>
        <dbReference type="ARBA" id="ARBA00004123"/>
    </source>
</evidence>
<proteinExistence type="inferred from homology"/>
<evidence type="ECO:0000313" key="9">
    <source>
        <dbReference type="EMBL" id="AMD20269.1"/>
    </source>
</evidence>
<reference evidence="9 10" key="1">
    <citation type="submission" date="2016-01" db="EMBL/GenBank/DDBJ databases">
        <title>Genome sequence of the yeast Holleya sinecauda.</title>
        <authorList>
            <person name="Dietrich F.S."/>
        </authorList>
    </citation>
    <scope>NUCLEOTIDE SEQUENCE [LARGE SCALE GENOMIC DNA]</scope>
    <source>
        <strain evidence="9 10">ATCC 58844</strain>
    </source>
</reference>
<keyword evidence="4" id="KW-0507">mRNA processing</keyword>
<evidence type="ECO:0000256" key="6">
    <source>
        <dbReference type="ARBA" id="ARBA00023187"/>
    </source>
</evidence>
<dbReference type="STRING" id="45286.A0A0X8HRS6"/>
<organism evidence="9 10">
    <name type="scientific">Eremothecium sinecaudum</name>
    <dbReference type="NCBI Taxonomy" id="45286"/>
    <lineage>
        <taxon>Eukaryota</taxon>
        <taxon>Fungi</taxon>
        <taxon>Dikarya</taxon>
        <taxon>Ascomycota</taxon>
        <taxon>Saccharomycotina</taxon>
        <taxon>Saccharomycetes</taxon>
        <taxon>Saccharomycetales</taxon>
        <taxon>Saccharomycetaceae</taxon>
        <taxon>Eremothecium</taxon>
    </lineage>
</organism>
<dbReference type="InterPro" id="IPR039979">
    <property type="entry name" value="PRPF18"/>
</dbReference>
<comment type="subcellular location">
    <subcellularLocation>
        <location evidence="1">Nucleus</location>
    </subcellularLocation>
</comment>
<feature type="domain" description="Prp18" evidence="8">
    <location>
        <begin position="61"/>
        <end position="163"/>
    </location>
</feature>
<dbReference type="GO" id="GO:0005682">
    <property type="term" value="C:U5 snRNP"/>
    <property type="evidence" value="ECO:0007669"/>
    <property type="project" value="TreeGrafter"/>
</dbReference>
<accession>A0A0X8HRS6</accession>
<evidence type="ECO:0000256" key="4">
    <source>
        <dbReference type="ARBA" id="ARBA00022664"/>
    </source>
</evidence>
<evidence type="ECO:0000259" key="8">
    <source>
        <dbReference type="Pfam" id="PF02840"/>
    </source>
</evidence>
<sequence>MSTEKIQEVIERERNISNTIDPLSIPDGDPQLQLKCNLYIHQLIKEWETTSDPPYLPERLPEVKRNLLPLLVQLRKSTLPTNLLTTLASILYHLQQSEYDNANQRYMDLSIGNASWPIGVASVGIHSSSNTSTALGAARANVMKDKTTKDWILQIKRLITFSAAFDNAESSSEDDQS</sequence>
<dbReference type="OrthoDB" id="10261918at2759"/>
<keyword evidence="5" id="KW-0747">Spliceosome</keyword>
<keyword evidence="6" id="KW-0508">mRNA splicing</keyword>
<dbReference type="InterPro" id="IPR004098">
    <property type="entry name" value="Prp18"/>
</dbReference>
<dbReference type="GeneID" id="28723508"/>
<comment type="similarity">
    <text evidence="2">Belongs to the PRP18 family.</text>
</comment>
<evidence type="ECO:0000313" key="10">
    <source>
        <dbReference type="Proteomes" id="UP000243052"/>
    </source>
</evidence>
<dbReference type="Proteomes" id="UP000243052">
    <property type="component" value="Chromosome iv"/>
</dbReference>
<protein>
    <recommendedName>
        <fullName evidence="3">Pre-mRNA-splicing factor 18</fullName>
    </recommendedName>
</protein>
<dbReference type="Gene3D" id="1.20.940.10">
    <property type="entry name" value="Functional domain of the splicing factor Prp18"/>
    <property type="match status" value="1"/>
</dbReference>
<gene>
    <name evidence="9" type="ORF">AW171_hschr42154</name>
</gene>
<evidence type="ECO:0000256" key="7">
    <source>
        <dbReference type="ARBA" id="ARBA00023242"/>
    </source>
</evidence>
<evidence type="ECO:0000256" key="2">
    <source>
        <dbReference type="ARBA" id="ARBA00008137"/>
    </source>
</evidence>
<dbReference type="AlphaFoldDB" id="A0A0X8HRS6"/>
<evidence type="ECO:0000256" key="3">
    <source>
        <dbReference type="ARBA" id="ARBA00018242"/>
    </source>
</evidence>